<evidence type="ECO:0000256" key="1">
    <source>
        <dbReference type="ARBA" id="ARBA00004123"/>
    </source>
</evidence>
<name>A0ABD2X5Z5_9HYME</name>
<dbReference type="GO" id="GO:0003677">
    <property type="term" value="F:DNA binding"/>
    <property type="evidence" value="ECO:0007669"/>
    <property type="project" value="UniProtKB-UniRule"/>
</dbReference>
<reference evidence="7 8" key="1">
    <citation type="journal article" date="2024" name="bioRxiv">
        <title>A reference genome for Trichogramma kaykai: A tiny desert-dwelling parasitoid wasp with competing sex-ratio distorters.</title>
        <authorList>
            <person name="Culotta J."/>
            <person name="Lindsey A.R."/>
        </authorList>
    </citation>
    <scope>NUCLEOTIDE SEQUENCE [LARGE SCALE GENOMIC DNA]</scope>
    <source>
        <strain evidence="7 8">KSX58</strain>
    </source>
</reference>
<dbReference type="InterPro" id="IPR050863">
    <property type="entry name" value="CenT-Element_Derived"/>
</dbReference>
<evidence type="ECO:0000259" key="5">
    <source>
        <dbReference type="PROSITE" id="PS50960"/>
    </source>
</evidence>
<dbReference type="InterPro" id="IPR007889">
    <property type="entry name" value="HTH_Psq"/>
</dbReference>
<dbReference type="SUPFAM" id="SSF46689">
    <property type="entry name" value="Homeodomain-like"/>
    <property type="match status" value="2"/>
</dbReference>
<dbReference type="GO" id="GO:0005634">
    <property type="term" value="C:nucleus"/>
    <property type="evidence" value="ECO:0007669"/>
    <property type="project" value="UniProtKB-SubCell"/>
</dbReference>
<dbReference type="EMBL" id="JBJJXI010000050">
    <property type="protein sequence ID" value="KAL3400741.1"/>
    <property type="molecule type" value="Genomic_DNA"/>
</dbReference>
<organism evidence="7 8">
    <name type="scientific">Trichogramma kaykai</name>
    <dbReference type="NCBI Taxonomy" id="54128"/>
    <lineage>
        <taxon>Eukaryota</taxon>
        <taxon>Metazoa</taxon>
        <taxon>Ecdysozoa</taxon>
        <taxon>Arthropoda</taxon>
        <taxon>Hexapoda</taxon>
        <taxon>Insecta</taxon>
        <taxon>Pterygota</taxon>
        <taxon>Neoptera</taxon>
        <taxon>Endopterygota</taxon>
        <taxon>Hymenoptera</taxon>
        <taxon>Apocrita</taxon>
        <taxon>Proctotrupomorpha</taxon>
        <taxon>Chalcidoidea</taxon>
        <taxon>Trichogrammatidae</taxon>
        <taxon>Trichogramma</taxon>
    </lineage>
</organism>
<dbReference type="SMART" id="SM00674">
    <property type="entry name" value="CENPB"/>
    <property type="match status" value="1"/>
</dbReference>
<comment type="caution">
    <text evidence="7">The sequence shown here is derived from an EMBL/GenBank/DDBJ whole genome shotgun (WGS) entry which is preliminary data.</text>
</comment>
<dbReference type="PROSITE" id="PS51253">
    <property type="entry name" value="HTH_CENPB"/>
    <property type="match status" value="1"/>
</dbReference>
<evidence type="ECO:0000313" key="8">
    <source>
        <dbReference type="Proteomes" id="UP001627154"/>
    </source>
</evidence>
<evidence type="ECO:0000259" key="6">
    <source>
        <dbReference type="PROSITE" id="PS51253"/>
    </source>
</evidence>
<proteinExistence type="predicted"/>
<feature type="DNA-binding region" description="H-T-H motif" evidence="4">
    <location>
        <begin position="29"/>
        <end position="49"/>
    </location>
</feature>
<sequence>MSEPRKLKCLSIGEKFNLIKELEKGQLSKKEVATKFDIKLSTLSGILKNKENVLNAFEIENANRERKRGAEYDDIEEALILWFEQARQNDIPISGPIIQEKALSYAKLFNNDQFQASDGWLNNFK</sequence>
<evidence type="ECO:0000256" key="4">
    <source>
        <dbReference type="PROSITE-ProRule" id="PRU00320"/>
    </source>
</evidence>
<dbReference type="AlphaFoldDB" id="A0ABD2X5Z5"/>
<dbReference type="PROSITE" id="PS50960">
    <property type="entry name" value="HTH_PSQ"/>
    <property type="match status" value="1"/>
</dbReference>
<evidence type="ECO:0000256" key="3">
    <source>
        <dbReference type="ARBA" id="ARBA00023242"/>
    </source>
</evidence>
<feature type="domain" description="HTH psq-type" evidence="5">
    <location>
        <begin position="1"/>
        <end position="53"/>
    </location>
</feature>
<gene>
    <name evidence="7" type="ORF">TKK_005890</name>
</gene>
<dbReference type="PANTHER" id="PTHR19303:SF73">
    <property type="entry name" value="PROTEIN PDC2"/>
    <property type="match status" value="1"/>
</dbReference>
<dbReference type="PANTHER" id="PTHR19303">
    <property type="entry name" value="TRANSPOSON"/>
    <property type="match status" value="1"/>
</dbReference>
<evidence type="ECO:0008006" key="9">
    <source>
        <dbReference type="Google" id="ProtNLM"/>
    </source>
</evidence>
<evidence type="ECO:0000313" key="7">
    <source>
        <dbReference type="EMBL" id="KAL3400741.1"/>
    </source>
</evidence>
<accession>A0ABD2X5Z5</accession>
<keyword evidence="2 4" id="KW-0238">DNA-binding</keyword>
<dbReference type="Pfam" id="PF04218">
    <property type="entry name" value="CENP-B_N"/>
    <property type="match status" value="1"/>
</dbReference>
<dbReference type="Pfam" id="PF03221">
    <property type="entry name" value="HTH_Tnp_Tc5"/>
    <property type="match status" value="1"/>
</dbReference>
<comment type="subcellular location">
    <subcellularLocation>
        <location evidence="1 4">Nucleus</location>
    </subcellularLocation>
</comment>
<evidence type="ECO:0000256" key="2">
    <source>
        <dbReference type="ARBA" id="ARBA00023125"/>
    </source>
</evidence>
<dbReference type="Proteomes" id="UP001627154">
    <property type="component" value="Unassembled WGS sequence"/>
</dbReference>
<dbReference type="InterPro" id="IPR006600">
    <property type="entry name" value="HTH_CenpB_DNA-bd_dom"/>
</dbReference>
<keyword evidence="3 4" id="KW-0539">Nucleus</keyword>
<protein>
    <recommendedName>
        <fullName evidence="9">HTH CENPB-type domain-containing protein</fullName>
    </recommendedName>
</protein>
<keyword evidence="8" id="KW-1185">Reference proteome</keyword>
<dbReference type="InterPro" id="IPR009057">
    <property type="entry name" value="Homeodomain-like_sf"/>
</dbReference>
<dbReference type="Gene3D" id="1.10.10.60">
    <property type="entry name" value="Homeodomain-like"/>
    <property type="match status" value="2"/>
</dbReference>
<feature type="domain" description="HTH CENPB-type" evidence="6">
    <location>
        <begin position="63"/>
        <end position="125"/>
    </location>
</feature>